<dbReference type="PANTHER" id="PTHR22750">
    <property type="entry name" value="G-PROTEIN COUPLED RECEPTOR"/>
    <property type="match status" value="1"/>
</dbReference>
<dbReference type="CDD" id="cd14972">
    <property type="entry name" value="7tmA_EDG-like"/>
    <property type="match status" value="1"/>
</dbReference>
<evidence type="ECO:0000256" key="7">
    <source>
        <dbReference type="SAM" id="MobiDB-lite"/>
    </source>
</evidence>
<dbReference type="PROSITE" id="PS50262">
    <property type="entry name" value="G_PROTEIN_RECEP_F1_2"/>
    <property type="match status" value="1"/>
</dbReference>
<feature type="transmembrane region" description="Helical" evidence="8">
    <location>
        <begin position="219"/>
        <end position="239"/>
    </location>
</feature>
<dbReference type="GO" id="GO:0005886">
    <property type="term" value="C:plasma membrane"/>
    <property type="evidence" value="ECO:0007669"/>
    <property type="project" value="UniProtKB-SubCell"/>
</dbReference>
<feature type="transmembrane region" description="Helical" evidence="8">
    <location>
        <begin position="259"/>
        <end position="289"/>
    </location>
</feature>
<dbReference type="SUPFAM" id="SSF81321">
    <property type="entry name" value="Family A G protein-coupled receptor-like"/>
    <property type="match status" value="1"/>
</dbReference>
<keyword evidence="5 8" id="KW-0472">Membrane</keyword>
<feature type="transmembrane region" description="Helical" evidence="8">
    <location>
        <begin position="310"/>
        <end position="329"/>
    </location>
</feature>
<evidence type="ECO:0000256" key="3">
    <source>
        <dbReference type="ARBA" id="ARBA00022692"/>
    </source>
</evidence>
<name>C3XPI7_BRAFL</name>
<accession>C3XPI7</accession>
<dbReference type="eggNOG" id="KOG3656">
    <property type="taxonomic scope" value="Eukaryota"/>
</dbReference>
<organism evidence="11">
    <name type="scientific">Branchiostoma floridae</name>
    <name type="common">Florida lancelet</name>
    <name type="synonym">Amphioxus</name>
    <dbReference type="NCBI Taxonomy" id="7739"/>
    <lineage>
        <taxon>Eukaryota</taxon>
        <taxon>Metazoa</taxon>
        <taxon>Chordata</taxon>
        <taxon>Cephalochordata</taxon>
        <taxon>Leptocardii</taxon>
        <taxon>Amphioxiformes</taxon>
        <taxon>Branchiostomatidae</taxon>
        <taxon>Branchiostoma</taxon>
    </lineage>
</organism>
<dbReference type="GO" id="GO:0004930">
    <property type="term" value="F:G protein-coupled receptor activity"/>
    <property type="evidence" value="ECO:0007669"/>
    <property type="project" value="UniProtKB-KW"/>
</dbReference>
<evidence type="ECO:0000256" key="2">
    <source>
        <dbReference type="ARBA" id="ARBA00022475"/>
    </source>
</evidence>
<reference evidence="11" key="1">
    <citation type="journal article" date="2008" name="Nature">
        <title>The amphioxus genome and the evolution of the chordate karyotype.</title>
        <authorList>
            <consortium name="US DOE Joint Genome Institute (JGI-PGF)"/>
            <person name="Putnam N.H."/>
            <person name="Butts T."/>
            <person name="Ferrier D.E.K."/>
            <person name="Furlong R.F."/>
            <person name="Hellsten U."/>
            <person name="Kawashima T."/>
            <person name="Robinson-Rechavi M."/>
            <person name="Shoguchi E."/>
            <person name="Terry A."/>
            <person name="Yu J.-K."/>
            <person name="Benito-Gutierrez E.L."/>
            <person name="Dubchak I."/>
            <person name="Garcia-Fernandez J."/>
            <person name="Gibson-Brown J.J."/>
            <person name="Grigoriev I.V."/>
            <person name="Horton A.C."/>
            <person name="de Jong P.J."/>
            <person name="Jurka J."/>
            <person name="Kapitonov V.V."/>
            <person name="Kohara Y."/>
            <person name="Kuroki Y."/>
            <person name="Lindquist E."/>
            <person name="Lucas S."/>
            <person name="Osoegawa K."/>
            <person name="Pennacchio L.A."/>
            <person name="Salamov A.A."/>
            <person name="Satou Y."/>
            <person name="Sauka-Spengler T."/>
            <person name="Schmutz J."/>
            <person name="Shin-I T."/>
            <person name="Toyoda A."/>
            <person name="Bronner-Fraser M."/>
            <person name="Fujiyama A."/>
            <person name="Holland L.Z."/>
            <person name="Holland P.W.H."/>
            <person name="Satoh N."/>
            <person name="Rokhsar D.S."/>
        </authorList>
    </citation>
    <scope>NUCLEOTIDE SEQUENCE [LARGE SCALE GENOMIC DNA]</scope>
    <source>
        <strain evidence="11">S238N-H82</strain>
        <tissue evidence="11">Testes</tissue>
    </source>
</reference>
<proteinExistence type="inferred from homology"/>
<evidence type="ECO:0000313" key="11">
    <source>
        <dbReference type="EMBL" id="EEN69858.1"/>
    </source>
</evidence>
<feature type="transmembrane region" description="Helical" evidence="8">
    <location>
        <begin position="95"/>
        <end position="123"/>
    </location>
</feature>
<sequence length="385" mass="41579">MKQRCTSIGVALGIFILTIQHVGIRSASGQDLDVTDQISDNANRPSNFSTQEIGSTEDPGTFECTNSSVKEDNITSSLNSPDNNSTSSSYDYEKYASIGALSVLSVSIGLGVWSVVANSLPLVAIIKHEQLHTPAYILMANLAAGDVLAGLAFLFVGSTVLYNNLTGTVPSMIDSRVRFTALLLPGLSSAYGLMALTAERYWFIVHGLTYVNNVTNGKCKVVVVLVWVWSLLLAVLPNFDWNCAGLLAEGCLPLGGGLSYNYAVVILVFVFIPMAAIILLNMCVLWCLWKHVNAIAAQEAAVGAEPSTSRKSAITVVLITVVFLVGWMPLFSRMAVLTKDVVSLHETKVFVILNSAINPVIYGFRLKEVRRGVVRLFRNANPADN</sequence>
<evidence type="ECO:0000256" key="9">
    <source>
        <dbReference type="SAM" id="SignalP"/>
    </source>
</evidence>
<dbReference type="FunCoup" id="C3XPI7">
    <property type="interactions" value="76"/>
</dbReference>
<evidence type="ECO:0000256" key="4">
    <source>
        <dbReference type="ARBA" id="ARBA00022989"/>
    </source>
</evidence>
<keyword evidence="2" id="KW-1003">Cell membrane</keyword>
<keyword evidence="6" id="KW-0675">Receptor</keyword>
<feature type="transmembrane region" description="Helical" evidence="8">
    <location>
        <begin position="177"/>
        <end position="198"/>
    </location>
</feature>
<gene>
    <name evidence="11" type="ORF">BRAFLDRAFT_72030</name>
</gene>
<feature type="chain" id="PRO_5002933011" description="G-protein coupled receptors family 1 profile domain-containing protein" evidence="9">
    <location>
        <begin position="30"/>
        <end position="385"/>
    </location>
</feature>
<keyword evidence="3 6" id="KW-0812">Transmembrane</keyword>
<comment type="similarity">
    <text evidence="6">Belongs to the G-protein coupled receptor 1 family.</text>
</comment>
<keyword evidence="6" id="KW-0297">G-protein coupled receptor</keyword>
<dbReference type="InterPro" id="IPR017452">
    <property type="entry name" value="GPCR_Rhodpsn_7TM"/>
</dbReference>
<dbReference type="AlphaFoldDB" id="C3XPI7"/>
<feature type="transmembrane region" description="Helical" evidence="8">
    <location>
        <begin position="135"/>
        <end position="157"/>
    </location>
</feature>
<evidence type="ECO:0000259" key="10">
    <source>
        <dbReference type="PROSITE" id="PS50262"/>
    </source>
</evidence>
<dbReference type="PROSITE" id="PS00237">
    <property type="entry name" value="G_PROTEIN_RECEP_F1_1"/>
    <property type="match status" value="1"/>
</dbReference>
<keyword evidence="6" id="KW-0807">Transducer</keyword>
<dbReference type="Pfam" id="PF00001">
    <property type="entry name" value="7tm_1"/>
    <property type="match status" value="1"/>
</dbReference>
<feature type="signal peptide" evidence="9">
    <location>
        <begin position="1"/>
        <end position="29"/>
    </location>
</feature>
<dbReference type="InParanoid" id="C3XPI7"/>
<protein>
    <recommendedName>
        <fullName evidence="10">G-protein coupled receptors family 1 profile domain-containing protein</fullName>
    </recommendedName>
</protein>
<evidence type="ECO:0000256" key="6">
    <source>
        <dbReference type="RuleBase" id="RU000688"/>
    </source>
</evidence>
<dbReference type="EMBL" id="GG666451">
    <property type="protein sequence ID" value="EEN69858.1"/>
    <property type="molecule type" value="Genomic_DNA"/>
</dbReference>
<dbReference type="InterPro" id="IPR000276">
    <property type="entry name" value="GPCR_Rhodpsn"/>
</dbReference>
<feature type="region of interest" description="Disordered" evidence="7">
    <location>
        <begin position="36"/>
        <end position="60"/>
    </location>
</feature>
<evidence type="ECO:0000256" key="5">
    <source>
        <dbReference type="ARBA" id="ARBA00023136"/>
    </source>
</evidence>
<evidence type="ECO:0000256" key="8">
    <source>
        <dbReference type="SAM" id="Phobius"/>
    </source>
</evidence>
<comment type="subcellular location">
    <subcellularLocation>
        <location evidence="1">Cell membrane</location>
        <topology evidence="1">Multi-pass membrane protein</topology>
    </subcellularLocation>
</comment>
<feature type="transmembrane region" description="Helical" evidence="8">
    <location>
        <begin position="349"/>
        <end position="366"/>
    </location>
</feature>
<dbReference type="STRING" id="7739.C3XPI7"/>
<dbReference type="PRINTS" id="PR00237">
    <property type="entry name" value="GPCRRHODOPSN"/>
</dbReference>
<dbReference type="Gene3D" id="1.20.1070.10">
    <property type="entry name" value="Rhodopsin 7-helix transmembrane proteins"/>
    <property type="match status" value="1"/>
</dbReference>
<keyword evidence="9" id="KW-0732">Signal</keyword>
<feature type="domain" description="G-protein coupled receptors family 1 profile" evidence="10">
    <location>
        <begin position="117"/>
        <end position="362"/>
    </location>
</feature>
<feature type="compositionally biased region" description="Polar residues" evidence="7">
    <location>
        <begin position="36"/>
        <end position="54"/>
    </location>
</feature>
<keyword evidence="4 8" id="KW-1133">Transmembrane helix</keyword>
<evidence type="ECO:0000256" key="1">
    <source>
        <dbReference type="ARBA" id="ARBA00004651"/>
    </source>
</evidence>